<proteinExistence type="predicted"/>
<dbReference type="AlphaFoldDB" id="A0A246GAA0"/>
<name>A0A246GAA0_9FLAO</name>
<evidence type="ECO:0000313" key="2">
    <source>
        <dbReference type="Proteomes" id="UP000198034"/>
    </source>
</evidence>
<protein>
    <submittedName>
        <fullName evidence="1">Uncharacterized protein</fullName>
    </submittedName>
</protein>
<accession>A0A246GAA0</accession>
<organism evidence="1 2">
    <name type="scientific">Flavobacterium columnare</name>
    <dbReference type="NCBI Taxonomy" id="996"/>
    <lineage>
        <taxon>Bacteria</taxon>
        <taxon>Pseudomonadati</taxon>
        <taxon>Bacteroidota</taxon>
        <taxon>Flavobacteriia</taxon>
        <taxon>Flavobacteriales</taxon>
        <taxon>Flavobacteriaceae</taxon>
        <taxon>Flavobacterium</taxon>
    </lineage>
</organism>
<reference evidence="1 2" key="1">
    <citation type="journal article" date="2017" name="Infect. Genet. Evol.">
        <title>Comparative genome analysis of fish pathogen Flavobacterium columnare reveals extensive sequence diversity within the species.</title>
        <authorList>
            <person name="Kayansamruaj P."/>
            <person name="Dong H.T."/>
            <person name="Hirono I."/>
            <person name="Kondo H."/>
            <person name="Senapin S."/>
            <person name="Rodkhum C."/>
        </authorList>
    </citation>
    <scope>NUCLEOTIDE SEQUENCE [LARGE SCALE GENOMIC DNA]</scope>
    <source>
        <strain evidence="1 2">1214</strain>
    </source>
</reference>
<comment type="caution">
    <text evidence="1">The sequence shown here is derived from an EMBL/GenBank/DDBJ whole genome shotgun (WGS) entry which is preliminary data.</text>
</comment>
<sequence length="134" mass="15495">MKDLKEFIAQLVKIEFIDHCNTFGFYPFQMFVEHQDEKNTICALDLGGDIRAVYKAFADFYKEPAKRIYLAVDFPANMDIANDFVCIIGYENSEFTLYAIPYNAETGETYSEIRDAKILDKIHDDLGLFIYVTS</sequence>
<dbReference type="Proteomes" id="UP000198034">
    <property type="component" value="Unassembled WGS sequence"/>
</dbReference>
<evidence type="ECO:0000313" key="1">
    <source>
        <dbReference type="EMBL" id="OWP76857.1"/>
    </source>
</evidence>
<dbReference type="EMBL" id="MTCY01000022">
    <property type="protein sequence ID" value="OWP76857.1"/>
    <property type="molecule type" value="Genomic_DNA"/>
</dbReference>
<gene>
    <name evidence="1" type="ORF">BWK62_08700</name>
</gene>